<name>A0A1H8IF42_9PROT</name>
<dbReference type="InterPro" id="IPR025737">
    <property type="entry name" value="FApF"/>
</dbReference>
<organism evidence="1 2">
    <name type="scientific">Nitrosospira multiformis</name>
    <dbReference type="NCBI Taxonomy" id="1231"/>
    <lineage>
        <taxon>Bacteria</taxon>
        <taxon>Pseudomonadati</taxon>
        <taxon>Pseudomonadota</taxon>
        <taxon>Betaproteobacteria</taxon>
        <taxon>Nitrosomonadales</taxon>
        <taxon>Nitrosomonadaceae</taxon>
        <taxon>Nitrosospira</taxon>
    </lineage>
</organism>
<accession>A0A1H8IF42</accession>
<proteinExistence type="predicted"/>
<reference evidence="1 2" key="1">
    <citation type="submission" date="2016-10" db="EMBL/GenBank/DDBJ databases">
        <authorList>
            <person name="de Groot N.N."/>
        </authorList>
    </citation>
    <scope>NUCLEOTIDE SEQUENCE [LARGE SCALE GENOMIC DNA]</scope>
    <source>
        <strain evidence="1 2">Nl18</strain>
    </source>
</reference>
<gene>
    <name evidence="1" type="ORF">SAMN05216404_10655</name>
</gene>
<dbReference type="Proteomes" id="UP000183898">
    <property type="component" value="Unassembled WGS sequence"/>
</dbReference>
<evidence type="ECO:0000313" key="2">
    <source>
        <dbReference type="Proteomes" id="UP000183898"/>
    </source>
</evidence>
<protein>
    <submittedName>
        <fullName evidence="1">Uncharacterized conserved protein</fullName>
    </submittedName>
</protein>
<dbReference type="Pfam" id="PF13557">
    <property type="entry name" value="Phenol_MetA_deg"/>
    <property type="match status" value="1"/>
</dbReference>
<sequence length="341" mass="38268">MVFILYKKQWMIPSSKFEEIIMKNDESWDQEGSMNIKLFGFVLALLELAAGDAIAKEGSDQYPNGAENWLAGVAPPPGNYFLNYFGHYGGSLHNGNGDKVPDASLSTWFNAFRLIHINEMRILGGNYGVHIIVPIVHQRMKLGDHDSVIGLGDITISPFGLNWHLGNWHWVAALDIRLPTGQYKAGNPGKSIGANYWSIEPLFAVSWLSEKGWEISSKFMYNIKSKNKEFRLGIGEPKMDYASGDELHIDFLVGKRFGLWGVGLSGYYLKQTTIDKLDGQAISPTLDPWSPGRKGEVFAIGPSVSYNSPTGTMFIAQWQHEMHVKNRFQGYTAWLKLIMPF</sequence>
<dbReference type="AlphaFoldDB" id="A0A1H8IF42"/>
<dbReference type="EMBL" id="FOCT01000006">
    <property type="protein sequence ID" value="SEN66909.1"/>
    <property type="molecule type" value="Genomic_DNA"/>
</dbReference>
<evidence type="ECO:0000313" key="1">
    <source>
        <dbReference type="EMBL" id="SEN66909.1"/>
    </source>
</evidence>